<dbReference type="AlphaFoldDB" id="A0A6G1HP63"/>
<evidence type="ECO:0000313" key="1">
    <source>
        <dbReference type="EMBL" id="KAF2397701.1"/>
    </source>
</evidence>
<protein>
    <submittedName>
        <fullName evidence="1">Uncharacterized protein</fullName>
    </submittedName>
</protein>
<evidence type="ECO:0000313" key="2">
    <source>
        <dbReference type="Proteomes" id="UP000799640"/>
    </source>
</evidence>
<organism evidence="1 2">
    <name type="scientific">Trichodelitschia bisporula</name>
    <dbReference type="NCBI Taxonomy" id="703511"/>
    <lineage>
        <taxon>Eukaryota</taxon>
        <taxon>Fungi</taxon>
        <taxon>Dikarya</taxon>
        <taxon>Ascomycota</taxon>
        <taxon>Pezizomycotina</taxon>
        <taxon>Dothideomycetes</taxon>
        <taxon>Dothideomycetes incertae sedis</taxon>
        <taxon>Phaeotrichales</taxon>
        <taxon>Phaeotrichaceae</taxon>
        <taxon>Trichodelitschia</taxon>
    </lineage>
</organism>
<gene>
    <name evidence="1" type="ORF">EJ06DRAFT_133100</name>
</gene>
<accession>A0A6G1HP63</accession>
<dbReference type="Proteomes" id="UP000799640">
    <property type="component" value="Unassembled WGS sequence"/>
</dbReference>
<name>A0A6G1HP63_9PEZI</name>
<keyword evidence="2" id="KW-1185">Reference proteome</keyword>
<sequence length="209" mass="23089">MHFISSLNFSNWVFGYPTPSELAPYQNPGVACLSVSTEIFNRFGKTDNPAAKEVRLVLYDKVESIGVFEADSPVPHWIPLERISERHEFAPCLIVGEYLTIVGYNGAAPEQHFRRSGQEPGGWDSRRIGIEVHSKPFFRTATLGRVLSCDSSSLRVFGPILDGFSGGVAIRGRNAAVVGMVVGRDGMCIVRLFPERFRDVMRQELGLGG</sequence>
<dbReference type="EMBL" id="ML996702">
    <property type="protein sequence ID" value="KAF2397701.1"/>
    <property type="molecule type" value="Genomic_DNA"/>
</dbReference>
<proteinExistence type="predicted"/>
<reference evidence="1" key="1">
    <citation type="journal article" date="2020" name="Stud. Mycol.">
        <title>101 Dothideomycetes genomes: a test case for predicting lifestyles and emergence of pathogens.</title>
        <authorList>
            <person name="Haridas S."/>
            <person name="Albert R."/>
            <person name="Binder M."/>
            <person name="Bloem J."/>
            <person name="Labutti K."/>
            <person name="Salamov A."/>
            <person name="Andreopoulos B."/>
            <person name="Baker S."/>
            <person name="Barry K."/>
            <person name="Bills G."/>
            <person name="Bluhm B."/>
            <person name="Cannon C."/>
            <person name="Castanera R."/>
            <person name="Culley D."/>
            <person name="Daum C."/>
            <person name="Ezra D."/>
            <person name="Gonzalez J."/>
            <person name="Henrissat B."/>
            <person name="Kuo A."/>
            <person name="Liang C."/>
            <person name="Lipzen A."/>
            <person name="Lutzoni F."/>
            <person name="Magnuson J."/>
            <person name="Mondo S."/>
            <person name="Nolan M."/>
            <person name="Ohm R."/>
            <person name="Pangilinan J."/>
            <person name="Park H.-J."/>
            <person name="Ramirez L."/>
            <person name="Alfaro M."/>
            <person name="Sun H."/>
            <person name="Tritt A."/>
            <person name="Yoshinaga Y."/>
            <person name="Zwiers L.-H."/>
            <person name="Turgeon B."/>
            <person name="Goodwin S."/>
            <person name="Spatafora J."/>
            <person name="Crous P."/>
            <person name="Grigoriev I."/>
        </authorList>
    </citation>
    <scope>NUCLEOTIDE SEQUENCE</scope>
    <source>
        <strain evidence="1">CBS 262.69</strain>
    </source>
</reference>